<gene>
    <name evidence="1" type="ORF">CSSPJE1EN1_LOCUS27124</name>
</gene>
<sequence>MELQPLTLNTNLSLIQKRQLILREASLILNKWIVIRRKLYLIKIKEYEMRKQDDVYRYLEMICDIEGRHDVQKHHIVDNRAKNVTEEEGGLKAQKRNLVARLRELYQLKEKIDAQGVVFEKTEYLQDDDLSDIEDLEDLEDLEEQPEDAIDEELDNETIRGAKGAIRGARGARQGAAIRGAAIRGARGTKSI</sequence>
<evidence type="ECO:0000313" key="2">
    <source>
        <dbReference type="Proteomes" id="UP001497444"/>
    </source>
</evidence>
<dbReference type="EMBL" id="CAXAQS010000478">
    <property type="protein sequence ID" value="CAK9251746.1"/>
    <property type="molecule type" value="Genomic_DNA"/>
</dbReference>
<reference evidence="1" key="1">
    <citation type="submission" date="2024-02" db="EMBL/GenBank/DDBJ databases">
        <authorList>
            <consortium name="ELIXIR-Norway"/>
            <consortium name="Elixir Norway"/>
        </authorList>
    </citation>
    <scope>NUCLEOTIDE SEQUENCE</scope>
</reference>
<keyword evidence="2" id="KW-1185">Reference proteome</keyword>
<evidence type="ECO:0000313" key="1">
    <source>
        <dbReference type="EMBL" id="CAK9251746.1"/>
    </source>
</evidence>
<proteinExistence type="predicted"/>
<dbReference type="Proteomes" id="UP001497444">
    <property type="component" value="Unassembled WGS sequence"/>
</dbReference>
<organism evidence="1 2">
    <name type="scientific">Sphagnum jensenii</name>
    <dbReference type="NCBI Taxonomy" id="128206"/>
    <lineage>
        <taxon>Eukaryota</taxon>
        <taxon>Viridiplantae</taxon>
        <taxon>Streptophyta</taxon>
        <taxon>Embryophyta</taxon>
        <taxon>Bryophyta</taxon>
        <taxon>Sphagnophytina</taxon>
        <taxon>Sphagnopsida</taxon>
        <taxon>Sphagnales</taxon>
        <taxon>Sphagnaceae</taxon>
        <taxon>Sphagnum</taxon>
    </lineage>
</organism>
<protein>
    <submittedName>
        <fullName evidence="1">Uncharacterized protein</fullName>
    </submittedName>
</protein>
<comment type="caution">
    <text evidence="1">The sequence shown here is derived from an EMBL/GenBank/DDBJ whole genome shotgun (WGS) entry which is preliminary data.</text>
</comment>
<accession>A0ABP0VCS2</accession>
<name>A0ABP0VCS2_9BRYO</name>